<dbReference type="RefSeq" id="WP_098734493.1">
    <property type="nucleotide sequence ID" value="NZ_PDKW01000035.1"/>
</dbReference>
<dbReference type="EMBL" id="PDKW01000035">
    <property type="protein sequence ID" value="PGH59434.1"/>
    <property type="molecule type" value="Genomic_DNA"/>
</dbReference>
<name>A0A2B8BDL1_9PROT</name>
<keyword evidence="2" id="KW-1185">Reference proteome</keyword>
<reference evidence="2" key="1">
    <citation type="submission" date="2017-10" db="EMBL/GenBank/DDBJ databases">
        <authorList>
            <person name="Kravchenko I.K."/>
            <person name="Grouzdev D.S."/>
        </authorList>
    </citation>
    <scope>NUCLEOTIDE SEQUENCE [LARGE SCALE GENOMIC DNA]</scope>
    <source>
        <strain evidence="2">B2</strain>
    </source>
</reference>
<comment type="caution">
    <text evidence="1">The sequence shown here is derived from an EMBL/GenBank/DDBJ whole genome shotgun (WGS) entry which is preliminary data.</text>
</comment>
<protein>
    <submittedName>
        <fullName evidence="1">Uncharacterized protein</fullName>
    </submittedName>
</protein>
<dbReference type="AlphaFoldDB" id="A0A2B8BDL1"/>
<gene>
    <name evidence="1" type="ORF">CRT60_00435</name>
</gene>
<sequence length="178" mass="20112">MLEILESQQPEADMAIAKHSTARQDPRMPDRVMLSMADIFVRRCLSEGHPSLDHADHQDTRWSAYAIEFLEHMHQVASIYDTTTLGTEDRRGLKYNDWLHLLLVEPERRDRMIRSFDRIATVGDTGFGAGLRYVRDVLPRVHPETVQAGSAIAAAMLKAFQHHEATIEPDAAPSSLVP</sequence>
<accession>A0A2B8BDL1</accession>
<dbReference type="Proteomes" id="UP000225379">
    <property type="component" value="Unassembled WGS sequence"/>
</dbReference>
<proteinExistence type="predicted"/>
<evidence type="ECO:0000313" key="1">
    <source>
        <dbReference type="EMBL" id="PGH59434.1"/>
    </source>
</evidence>
<evidence type="ECO:0000313" key="2">
    <source>
        <dbReference type="Proteomes" id="UP000225379"/>
    </source>
</evidence>
<organism evidence="1 2">
    <name type="scientific">Azospirillum palustre</name>
    <dbReference type="NCBI Taxonomy" id="2044885"/>
    <lineage>
        <taxon>Bacteria</taxon>
        <taxon>Pseudomonadati</taxon>
        <taxon>Pseudomonadota</taxon>
        <taxon>Alphaproteobacteria</taxon>
        <taxon>Rhodospirillales</taxon>
        <taxon>Azospirillaceae</taxon>
        <taxon>Azospirillum</taxon>
    </lineage>
</organism>